<name>A0A0F9PJ34_9ZZZZ</name>
<comment type="caution">
    <text evidence="1">The sequence shown here is derived from an EMBL/GenBank/DDBJ whole genome shotgun (WGS) entry which is preliminary data.</text>
</comment>
<dbReference type="AlphaFoldDB" id="A0A0F9PJ34"/>
<organism evidence="1">
    <name type="scientific">marine sediment metagenome</name>
    <dbReference type="NCBI Taxonomy" id="412755"/>
    <lineage>
        <taxon>unclassified sequences</taxon>
        <taxon>metagenomes</taxon>
        <taxon>ecological metagenomes</taxon>
    </lineage>
</organism>
<gene>
    <name evidence="1" type="ORF">LCGC14_0820050</name>
</gene>
<accession>A0A0F9PJ34</accession>
<proteinExistence type="predicted"/>
<evidence type="ECO:0000313" key="1">
    <source>
        <dbReference type="EMBL" id="KKN31815.1"/>
    </source>
</evidence>
<dbReference type="EMBL" id="LAZR01002300">
    <property type="protein sequence ID" value="KKN31815.1"/>
    <property type="molecule type" value="Genomic_DNA"/>
</dbReference>
<protein>
    <submittedName>
        <fullName evidence="1">Uncharacterized protein</fullName>
    </submittedName>
</protein>
<sequence length="181" mass="20896">MFAEKLLKLMRHDMAPTTIINFLQKLYSNKTPSVIEDLLPFCSVNNFMLWDDGDILGFKSVREDFKDHHSGRFDNTPGNICRMPREEVNVDRYSPCSHGLHVAARVYAENFNSYKSRLLVVKVDPRHVVAIPIDHDQQKMRCCEYMSISEIGKDQNLPNNIGVFSPIDFELAQKLVINHQD</sequence>
<reference evidence="1" key="1">
    <citation type="journal article" date="2015" name="Nature">
        <title>Complex archaea that bridge the gap between prokaryotes and eukaryotes.</title>
        <authorList>
            <person name="Spang A."/>
            <person name="Saw J.H."/>
            <person name="Jorgensen S.L."/>
            <person name="Zaremba-Niedzwiedzka K."/>
            <person name="Martijn J."/>
            <person name="Lind A.E."/>
            <person name="van Eijk R."/>
            <person name="Schleper C."/>
            <person name="Guy L."/>
            <person name="Ettema T.J."/>
        </authorList>
    </citation>
    <scope>NUCLEOTIDE SEQUENCE</scope>
</reference>